<keyword evidence="4" id="KW-0067">ATP-binding</keyword>
<organism evidence="6 7">
    <name type="scientific">Elsinoe batatas</name>
    <dbReference type="NCBI Taxonomy" id="2601811"/>
    <lineage>
        <taxon>Eukaryota</taxon>
        <taxon>Fungi</taxon>
        <taxon>Dikarya</taxon>
        <taxon>Ascomycota</taxon>
        <taxon>Pezizomycotina</taxon>
        <taxon>Dothideomycetes</taxon>
        <taxon>Dothideomycetidae</taxon>
        <taxon>Myriangiales</taxon>
        <taxon>Elsinoaceae</taxon>
        <taxon>Elsinoe</taxon>
    </lineage>
</organism>
<name>A0A8K0KWK6_9PEZI</name>
<evidence type="ECO:0000256" key="1">
    <source>
        <dbReference type="ARBA" id="ARBA00022741"/>
    </source>
</evidence>
<dbReference type="GO" id="GO:0043139">
    <property type="term" value="F:5'-3' DNA helicase activity"/>
    <property type="evidence" value="ECO:0007669"/>
    <property type="project" value="TreeGrafter"/>
</dbReference>
<dbReference type="Proteomes" id="UP000809789">
    <property type="component" value="Unassembled WGS sequence"/>
</dbReference>
<protein>
    <recommendedName>
        <fullName evidence="5">DNA2/NAM7 helicase-like C-terminal domain-containing protein</fullName>
    </recommendedName>
</protein>
<feature type="domain" description="DNA2/NAM7 helicase-like C-terminal" evidence="5">
    <location>
        <begin position="24"/>
        <end position="171"/>
    </location>
</feature>
<dbReference type="InterPro" id="IPR047187">
    <property type="entry name" value="SF1_C_Upf1"/>
</dbReference>
<dbReference type="EMBL" id="JAESVG020000009">
    <property type="protein sequence ID" value="KAG8624620.1"/>
    <property type="molecule type" value="Genomic_DNA"/>
</dbReference>
<reference evidence="6" key="1">
    <citation type="submission" date="2021-07" db="EMBL/GenBank/DDBJ databases">
        <title>Elsinoe batatas strain:CRI-CJ2 Genome sequencing and assembly.</title>
        <authorList>
            <person name="Huang L."/>
        </authorList>
    </citation>
    <scope>NUCLEOTIDE SEQUENCE</scope>
    <source>
        <strain evidence="6">CRI-CJ2</strain>
    </source>
</reference>
<keyword evidence="7" id="KW-1185">Reference proteome</keyword>
<dbReference type="GO" id="GO:0005524">
    <property type="term" value="F:ATP binding"/>
    <property type="evidence" value="ECO:0007669"/>
    <property type="project" value="UniProtKB-KW"/>
</dbReference>
<evidence type="ECO:0000259" key="5">
    <source>
        <dbReference type="Pfam" id="PF13087"/>
    </source>
</evidence>
<dbReference type="InterPro" id="IPR041679">
    <property type="entry name" value="DNA2/NAM7-like_C"/>
</dbReference>
<dbReference type="PANTHER" id="PTHR43788:SF8">
    <property type="entry name" value="DNA-BINDING PROTEIN SMUBP-2"/>
    <property type="match status" value="1"/>
</dbReference>
<evidence type="ECO:0000256" key="3">
    <source>
        <dbReference type="ARBA" id="ARBA00022806"/>
    </source>
</evidence>
<gene>
    <name evidence="6" type="ORF">KVT40_007687</name>
</gene>
<keyword evidence="2" id="KW-0378">Hydrolase</keyword>
<evidence type="ECO:0000313" key="7">
    <source>
        <dbReference type="Proteomes" id="UP000809789"/>
    </source>
</evidence>
<dbReference type="AlphaFoldDB" id="A0A8K0KWK6"/>
<dbReference type="Gene3D" id="3.40.50.300">
    <property type="entry name" value="P-loop containing nucleotide triphosphate hydrolases"/>
    <property type="match status" value="1"/>
</dbReference>
<evidence type="ECO:0000256" key="4">
    <source>
        <dbReference type="ARBA" id="ARBA00022840"/>
    </source>
</evidence>
<dbReference type="SUPFAM" id="SSF52540">
    <property type="entry name" value="P-loop containing nucleoside triphosphate hydrolases"/>
    <property type="match status" value="1"/>
</dbReference>
<accession>A0A8K0KWK6</accession>
<dbReference type="InterPro" id="IPR050534">
    <property type="entry name" value="Coronavir_polyprotein_1ab"/>
</dbReference>
<dbReference type="OrthoDB" id="6513042at2759"/>
<sequence>MASTEGHPDNGKSHAALKYAFGKSDIKPLVLAQIRGAYDYGMSTDSQTNTLAVHTVCNIVRKLLAFNDDGRSVDISKIAVISPYTRQNQLHRAALKEVTDDLALRAFVDGSPDAPTPEIEVSTIDNMQSREYDIVILDLVATDRLGFIPDPKRLCVATTRARYGMVVVADDETLLPKARSRLFARSLAKVLDYLRDPKNATAVPMPTPSLDVLKKTRESTHGLE</sequence>
<proteinExistence type="predicted"/>
<dbReference type="PANTHER" id="PTHR43788">
    <property type="entry name" value="DNA2/NAM7 HELICASE FAMILY MEMBER"/>
    <property type="match status" value="1"/>
</dbReference>
<dbReference type="GO" id="GO:0016787">
    <property type="term" value="F:hydrolase activity"/>
    <property type="evidence" value="ECO:0007669"/>
    <property type="project" value="UniProtKB-KW"/>
</dbReference>
<keyword evidence="1" id="KW-0547">Nucleotide-binding</keyword>
<dbReference type="InterPro" id="IPR027417">
    <property type="entry name" value="P-loop_NTPase"/>
</dbReference>
<comment type="caution">
    <text evidence="6">The sequence shown here is derived from an EMBL/GenBank/DDBJ whole genome shotgun (WGS) entry which is preliminary data.</text>
</comment>
<dbReference type="Pfam" id="PF13087">
    <property type="entry name" value="AAA_12"/>
    <property type="match status" value="1"/>
</dbReference>
<dbReference type="CDD" id="cd18808">
    <property type="entry name" value="SF1_C_Upf1"/>
    <property type="match status" value="1"/>
</dbReference>
<evidence type="ECO:0000313" key="6">
    <source>
        <dbReference type="EMBL" id="KAG8624620.1"/>
    </source>
</evidence>
<keyword evidence="3" id="KW-0347">Helicase</keyword>
<evidence type="ECO:0000256" key="2">
    <source>
        <dbReference type="ARBA" id="ARBA00022801"/>
    </source>
</evidence>